<reference evidence="1 2" key="1">
    <citation type="journal article" date="2022" name="New Phytol.">
        <title>Ecological generalism drives hyperdiversity of secondary metabolite gene clusters in xylarialean endophytes.</title>
        <authorList>
            <person name="Franco M.E.E."/>
            <person name="Wisecaver J.H."/>
            <person name="Arnold A.E."/>
            <person name="Ju Y.M."/>
            <person name="Slot J.C."/>
            <person name="Ahrendt S."/>
            <person name="Moore L.P."/>
            <person name="Eastman K.E."/>
            <person name="Scott K."/>
            <person name="Konkel Z."/>
            <person name="Mondo S.J."/>
            <person name="Kuo A."/>
            <person name="Hayes R.D."/>
            <person name="Haridas S."/>
            <person name="Andreopoulos B."/>
            <person name="Riley R."/>
            <person name="LaButti K."/>
            <person name="Pangilinan J."/>
            <person name="Lipzen A."/>
            <person name="Amirebrahimi M."/>
            <person name="Yan J."/>
            <person name="Adam C."/>
            <person name="Keymanesh K."/>
            <person name="Ng V."/>
            <person name="Louie K."/>
            <person name="Northen T."/>
            <person name="Drula E."/>
            <person name="Henrissat B."/>
            <person name="Hsieh H.M."/>
            <person name="Youens-Clark K."/>
            <person name="Lutzoni F."/>
            <person name="Miadlikowska J."/>
            <person name="Eastwood D.C."/>
            <person name="Hamelin R.C."/>
            <person name="Grigoriev I.V."/>
            <person name="U'Ren J.M."/>
        </authorList>
    </citation>
    <scope>NUCLEOTIDE SEQUENCE [LARGE SCALE GENOMIC DNA]</scope>
    <source>
        <strain evidence="1 2">CBS 119005</strain>
    </source>
</reference>
<evidence type="ECO:0000313" key="2">
    <source>
        <dbReference type="Proteomes" id="UP001497700"/>
    </source>
</evidence>
<keyword evidence="1" id="KW-0456">Lyase</keyword>
<organism evidence="1 2">
    <name type="scientific">Hypoxylon rubiginosum</name>
    <dbReference type="NCBI Taxonomy" id="110542"/>
    <lineage>
        <taxon>Eukaryota</taxon>
        <taxon>Fungi</taxon>
        <taxon>Dikarya</taxon>
        <taxon>Ascomycota</taxon>
        <taxon>Pezizomycotina</taxon>
        <taxon>Sordariomycetes</taxon>
        <taxon>Xylariomycetidae</taxon>
        <taxon>Xylariales</taxon>
        <taxon>Hypoxylaceae</taxon>
        <taxon>Hypoxylon</taxon>
    </lineage>
</organism>
<dbReference type="EMBL" id="MU393451">
    <property type="protein sequence ID" value="KAI4867128.1"/>
    <property type="molecule type" value="Genomic_DNA"/>
</dbReference>
<gene>
    <name evidence="1" type="ORF">F4820DRAFT_414967</name>
</gene>
<protein>
    <submittedName>
        <fullName evidence="1">Polysaccharide lyase family 20 protein</fullName>
    </submittedName>
</protein>
<accession>A0ACB9Z687</accession>
<evidence type="ECO:0000313" key="1">
    <source>
        <dbReference type="EMBL" id="KAI4867128.1"/>
    </source>
</evidence>
<sequence length="273" mass="30474">MVSFNISSVLLALSLTGVQATQSWHNTGTKSGWDTFTHENKGTVDEVTDQVYKGPTALRMTQIHDASYSGRYHSEAVKYNVYRKGDTGFYGFAFRLQDGWQFSPAQEFNLAQFIADFTNLGCTETYMPGAMVWIVGDQLQARVKHGDVCPVASQKITPFKDLKTVTAGAWHRVVIQASWKSDGTGFFKLWYDGEKVVESYNIPTTVGDGRYFQFRVGLYANGWHDHGYEGTQGTRQVWYDQIAAGSAFKDADPDGWVATAGGGLRFQNTYDDL</sequence>
<name>A0ACB9Z687_9PEZI</name>
<keyword evidence="2" id="KW-1185">Reference proteome</keyword>
<comment type="caution">
    <text evidence="1">The sequence shown here is derived from an EMBL/GenBank/DDBJ whole genome shotgun (WGS) entry which is preliminary data.</text>
</comment>
<proteinExistence type="predicted"/>
<dbReference type="Proteomes" id="UP001497700">
    <property type="component" value="Unassembled WGS sequence"/>
</dbReference>